<dbReference type="InterPro" id="IPR057596">
    <property type="entry name" value="RDRP_core"/>
</dbReference>
<evidence type="ECO:0000256" key="1">
    <source>
        <dbReference type="ARBA" id="ARBA00005762"/>
    </source>
</evidence>
<dbReference type="InterPro" id="IPR007855">
    <property type="entry name" value="RDRP"/>
</dbReference>
<evidence type="ECO:0000313" key="11">
    <source>
        <dbReference type="EMBL" id="MED6106025.1"/>
    </source>
</evidence>
<comment type="catalytic activity">
    <reaction evidence="7 8">
        <text>RNA(n) + a ribonucleoside 5'-triphosphate = RNA(n+1) + diphosphate</text>
        <dbReference type="Rhea" id="RHEA:21248"/>
        <dbReference type="Rhea" id="RHEA-COMP:14527"/>
        <dbReference type="Rhea" id="RHEA-COMP:17342"/>
        <dbReference type="ChEBI" id="CHEBI:33019"/>
        <dbReference type="ChEBI" id="CHEBI:61557"/>
        <dbReference type="ChEBI" id="CHEBI:140395"/>
        <dbReference type="EC" id="2.7.7.48"/>
    </reaction>
</comment>
<proteinExistence type="inferred from homology"/>
<evidence type="ECO:0000313" key="12">
    <source>
        <dbReference type="Proteomes" id="UP001341840"/>
    </source>
</evidence>
<keyword evidence="5 8" id="KW-0694">RNA-binding</keyword>
<dbReference type="GO" id="GO:0003968">
    <property type="term" value="F:RNA-directed RNA polymerase activity"/>
    <property type="evidence" value="ECO:0007669"/>
    <property type="project" value="UniProtKB-KW"/>
</dbReference>
<evidence type="ECO:0000256" key="4">
    <source>
        <dbReference type="ARBA" id="ARBA00022695"/>
    </source>
</evidence>
<evidence type="ECO:0000256" key="7">
    <source>
        <dbReference type="ARBA" id="ARBA00048744"/>
    </source>
</evidence>
<keyword evidence="3 8" id="KW-0808">Transferase</keyword>
<evidence type="ECO:0000259" key="10">
    <source>
        <dbReference type="Pfam" id="PF26253"/>
    </source>
</evidence>
<name>A0ABU6Q3E7_9FABA</name>
<dbReference type="PANTHER" id="PTHR23079">
    <property type="entry name" value="RNA-DEPENDENT RNA POLYMERASE"/>
    <property type="match status" value="1"/>
</dbReference>
<dbReference type="Pfam" id="PF26253">
    <property type="entry name" value="RdRP_head"/>
    <property type="match status" value="1"/>
</dbReference>
<evidence type="ECO:0000256" key="5">
    <source>
        <dbReference type="ARBA" id="ARBA00022884"/>
    </source>
</evidence>
<comment type="similarity">
    <text evidence="1 8">Belongs to the RdRP family.</text>
</comment>
<feature type="domain" description="RDRP core" evidence="9">
    <location>
        <begin position="13"/>
        <end position="157"/>
    </location>
</feature>
<keyword evidence="12" id="KW-1185">Reference proteome</keyword>
<accession>A0ABU6Q3E7</accession>
<evidence type="ECO:0000256" key="3">
    <source>
        <dbReference type="ARBA" id="ARBA00022679"/>
    </source>
</evidence>
<dbReference type="Proteomes" id="UP001341840">
    <property type="component" value="Unassembled WGS sequence"/>
</dbReference>
<sequence length="317" mass="36792">MSCNANTVSWAYRPHPNECSGGDLDGDLFFLSWEEGMIPSHTDPPMDYTGRRPRIMDHDVRLEEIHRFFVDYMINDTLGAISTGHLVYADREPEKARSGKCRELAELHSMAVDFAKTGAPAEMPRVLKPKEYPDFMERFDKPMYISNGVMGKLYRDITELKLQVTSSSAWSEKLAEQYYDHDLEVNGFDAYLETASGHKEMYAQKMISLMKFYCAETEDELLTGNLINRASYLQRDNRRYGDMKDRILISVKDLQHEAKEWFETSSEPREYQPLASAWYHVTYHPKYYQENSNFLSFPWIVGDILLHIKSVNSGVNK</sequence>
<organism evidence="11 12">
    <name type="scientific">Stylosanthes scabra</name>
    <dbReference type="NCBI Taxonomy" id="79078"/>
    <lineage>
        <taxon>Eukaryota</taxon>
        <taxon>Viridiplantae</taxon>
        <taxon>Streptophyta</taxon>
        <taxon>Embryophyta</taxon>
        <taxon>Tracheophyta</taxon>
        <taxon>Spermatophyta</taxon>
        <taxon>Magnoliopsida</taxon>
        <taxon>eudicotyledons</taxon>
        <taxon>Gunneridae</taxon>
        <taxon>Pentapetalae</taxon>
        <taxon>rosids</taxon>
        <taxon>fabids</taxon>
        <taxon>Fabales</taxon>
        <taxon>Fabaceae</taxon>
        <taxon>Papilionoideae</taxon>
        <taxon>50 kb inversion clade</taxon>
        <taxon>dalbergioids sensu lato</taxon>
        <taxon>Dalbergieae</taxon>
        <taxon>Pterocarpus clade</taxon>
        <taxon>Stylosanthes</taxon>
    </lineage>
</organism>
<gene>
    <name evidence="11" type="primary">RDR2_2</name>
    <name evidence="11" type="ORF">PIB30_116678</name>
</gene>
<protein>
    <recommendedName>
        <fullName evidence="8">RNA-dependent RNA polymerase</fullName>
        <ecNumber evidence="8">2.7.7.48</ecNumber>
    </recommendedName>
</protein>
<evidence type="ECO:0000256" key="2">
    <source>
        <dbReference type="ARBA" id="ARBA00022484"/>
    </source>
</evidence>
<dbReference type="EMBL" id="JASCZI010000002">
    <property type="protein sequence ID" value="MED6106025.1"/>
    <property type="molecule type" value="Genomic_DNA"/>
</dbReference>
<evidence type="ECO:0000256" key="6">
    <source>
        <dbReference type="ARBA" id="ARBA00023158"/>
    </source>
</evidence>
<reference evidence="11 12" key="1">
    <citation type="journal article" date="2023" name="Plants (Basel)">
        <title>Bridging the Gap: Combining Genomics and Transcriptomics Approaches to Understand Stylosanthes scabra, an Orphan Legume from the Brazilian Caatinga.</title>
        <authorList>
            <person name="Ferreira-Neto J.R.C."/>
            <person name="da Silva M.D."/>
            <person name="Binneck E."/>
            <person name="de Melo N.F."/>
            <person name="da Silva R.H."/>
            <person name="de Melo A.L.T.M."/>
            <person name="Pandolfi V."/>
            <person name="Bustamante F.O."/>
            <person name="Brasileiro-Vidal A.C."/>
            <person name="Benko-Iseppon A.M."/>
        </authorList>
    </citation>
    <scope>NUCLEOTIDE SEQUENCE [LARGE SCALE GENOMIC DNA]</scope>
    <source>
        <tissue evidence="11">Leaves</tissue>
    </source>
</reference>
<evidence type="ECO:0000256" key="8">
    <source>
        <dbReference type="RuleBase" id="RU363098"/>
    </source>
</evidence>
<dbReference type="EC" id="2.7.7.48" evidence="8"/>
<keyword evidence="4 8" id="KW-0548">Nucleotidyltransferase</keyword>
<dbReference type="Pfam" id="PF05183">
    <property type="entry name" value="RdRP"/>
    <property type="match status" value="1"/>
</dbReference>
<comment type="function">
    <text evidence="8">Probably involved in the RNA silencing pathway and required for the generation of small interfering RNAs (siRNAs).</text>
</comment>
<dbReference type="InterPro" id="IPR058752">
    <property type="entry name" value="RDRP_C_head"/>
</dbReference>
<keyword evidence="6 8" id="KW-0943">RNA-mediated gene silencing</keyword>
<dbReference type="PANTHER" id="PTHR23079:SF5">
    <property type="entry name" value="RNA-DEPENDENT RNA POLYMERASE 2"/>
    <property type="match status" value="1"/>
</dbReference>
<comment type="caution">
    <text evidence="11">The sequence shown here is derived from an EMBL/GenBank/DDBJ whole genome shotgun (WGS) entry which is preliminary data.</text>
</comment>
<feature type="domain" description="RDRP C-terminal head" evidence="10">
    <location>
        <begin position="179"/>
        <end position="312"/>
    </location>
</feature>
<evidence type="ECO:0000259" key="9">
    <source>
        <dbReference type="Pfam" id="PF05183"/>
    </source>
</evidence>
<keyword evidence="2 8" id="KW-0696">RNA-directed RNA polymerase</keyword>